<dbReference type="InterPro" id="IPR046980">
    <property type="entry name" value="KefG/KefF"/>
</dbReference>
<dbReference type="GO" id="GO:0010181">
    <property type="term" value="F:FMN binding"/>
    <property type="evidence" value="ECO:0007669"/>
    <property type="project" value="TreeGrafter"/>
</dbReference>
<accession>A0A5M4B3T4</accession>
<dbReference type="GO" id="GO:0009055">
    <property type="term" value="F:electron transfer activity"/>
    <property type="evidence" value="ECO:0007669"/>
    <property type="project" value="TreeGrafter"/>
</dbReference>
<dbReference type="InterPro" id="IPR003680">
    <property type="entry name" value="Flavodoxin_fold"/>
</dbReference>
<sequence length="209" mass="24015">MYVQIYKYEKQQMSKMNQTTAKTTIIMGHPTPESSLANKTIIEKVEKELENVEIRKLGALYPDYQIDVEAEQQVLLESDVIVLQFPFYWYSVPAILKQWIDSVFAYNFAYGREGDKLKGKAFIVSTTVGGPQEAYHPTGYNHFRMDDLLRPLEQTAYLAQMDFRTPVIGHGMIFVPGVYNTQEEVINRATRQAERLLSAIREAVPQPVQ</sequence>
<keyword evidence="4" id="KW-1185">Reference proteome</keyword>
<dbReference type="Gene3D" id="3.40.50.360">
    <property type="match status" value="1"/>
</dbReference>
<feature type="domain" description="Flavodoxin-like fold" evidence="2">
    <location>
        <begin position="22"/>
        <end position="191"/>
    </location>
</feature>
<evidence type="ECO:0000313" key="3">
    <source>
        <dbReference type="EMBL" id="GET34541.1"/>
    </source>
</evidence>
<dbReference type="Pfam" id="PF02525">
    <property type="entry name" value="Flavodoxin_2"/>
    <property type="match status" value="1"/>
</dbReference>
<name>A0A5M4B3T4_9BACT</name>
<dbReference type="PANTHER" id="PTHR47307:SF1">
    <property type="entry name" value="GLUTATHIONE-REGULATED POTASSIUM-EFFLUX SYSTEM ANCILLARY PROTEIN KEFG"/>
    <property type="match status" value="1"/>
</dbReference>
<dbReference type="SUPFAM" id="SSF52218">
    <property type="entry name" value="Flavoproteins"/>
    <property type="match status" value="1"/>
</dbReference>
<evidence type="ECO:0000259" key="2">
    <source>
        <dbReference type="Pfam" id="PF02525"/>
    </source>
</evidence>
<evidence type="ECO:0000256" key="1">
    <source>
        <dbReference type="ARBA" id="ARBA00023002"/>
    </source>
</evidence>
<comment type="caution">
    <text evidence="3">The sequence shown here is derived from an EMBL/GenBank/DDBJ whole genome shotgun (WGS) entry which is preliminary data.</text>
</comment>
<dbReference type="Proteomes" id="UP000391834">
    <property type="component" value="Unassembled WGS sequence"/>
</dbReference>
<dbReference type="PANTHER" id="PTHR47307">
    <property type="entry name" value="GLUTATHIONE-REGULATED POTASSIUM-EFFLUX SYSTEM ANCILLARY PROTEIN KEFG"/>
    <property type="match status" value="1"/>
</dbReference>
<proteinExistence type="predicted"/>
<evidence type="ECO:0000313" key="4">
    <source>
        <dbReference type="Proteomes" id="UP000391834"/>
    </source>
</evidence>
<reference evidence="3 4" key="1">
    <citation type="submission" date="2019-10" db="EMBL/GenBank/DDBJ databases">
        <title>Prolixibacter strains distinguished by the presence of nitrate reductase genes were adept at nitrate-dependent anaerobic corrosion of metallic iron and carbon steel.</title>
        <authorList>
            <person name="Iino T."/>
            <person name="Shono N."/>
            <person name="Ito K."/>
            <person name="Nakamura R."/>
            <person name="Sueoka K."/>
            <person name="Harayama S."/>
            <person name="Ohkuma M."/>
        </authorList>
    </citation>
    <scope>NUCLEOTIDE SEQUENCE [LARGE SCALE GENOMIC DNA]</scope>
    <source>
        <strain evidence="3 4">JCM 13498</strain>
    </source>
</reference>
<gene>
    <name evidence="3" type="ORF">PbJCM13498_34040</name>
</gene>
<dbReference type="InterPro" id="IPR029039">
    <property type="entry name" value="Flavoprotein-like_sf"/>
</dbReference>
<protein>
    <submittedName>
        <fullName evidence="3">NADPH:quinone reductase</fullName>
    </submittedName>
</protein>
<dbReference type="GO" id="GO:0003955">
    <property type="term" value="F:NAD(P)H dehydrogenase (quinone) activity"/>
    <property type="evidence" value="ECO:0007669"/>
    <property type="project" value="TreeGrafter"/>
</dbReference>
<dbReference type="EMBL" id="BLAX01000001">
    <property type="protein sequence ID" value="GET34541.1"/>
    <property type="molecule type" value="Genomic_DNA"/>
</dbReference>
<organism evidence="3 4">
    <name type="scientific">Prolixibacter bellariivorans</name>
    <dbReference type="NCBI Taxonomy" id="314319"/>
    <lineage>
        <taxon>Bacteria</taxon>
        <taxon>Pseudomonadati</taxon>
        <taxon>Bacteroidota</taxon>
        <taxon>Bacteroidia</taxon>
        <taxon>Marinilabiliales</taxon>
        <taxon>Prolixibacteraceae</taxon>
        <taxon>Prolixibacter</taxon>
    </lineage>
</organism>
<dbReference type="AlphaFoldDB" id="A0A5M4B3T4"/>
<keyword evidence="1" id="KW-0560">Oxidoreductase</keyword>